<dbReference type="InterPro" id="IPR013980">
    <property type="entry name" value="MANSC_dom"/>
</dbReference>
<dbReference type="CDD" id="cd00112">
    <property type="entry name" value="LDLa"/>
    <property type="match status" value="1"/>
</dbReference>
<feature type="region of interest" description="Disordered" evidence="9">
    <location>
        <begin position="65"/>
        <end position="92"/>
    </location>
</feature>
<feature type="chain" id="PRO_5042115080" description="MANSC domain-containing protein" evidence="11">
    <location>
        <begin position="29"/>
        <end position="1137"/>
    </location>
</feature>
<comment type="caution">
    <text evidence="13">The sequence shown here is derived from an EMBL/GenBank/DDBJ whole genome shotgun (WGS) entry which is preliminary data.</text>
</comment>
<evidence type="ECO:0000256" key="4">
    <source>
        <dbReference type="ARBA" id="ARBA00022989"/>
    </source>
</evidence>
<accession>A0AAE0Y9T6</accession>
<feature type="compositionally biased region" description="Low complexity" evidence="9">
    <location>
        <begin position="722"/>
        <end position="742"/>
    </location>
</feature>
<keyword evidence="3 11" id="KW-0732">Signal</keyword>
<feature type="region of interest" description="Disordered" evidence="9">
    <location>
        <begin position="876"/>
        <end position="910"/>
    </location>
</feature>
<feature type="compositionally biased region" description="Basic and acidic residues" evidence="9">
    <location>
        <begin position="229"/>
        <end position="241"/>
    </location>
</feature>
<dbReference type="PANTHER" id="PTHR46876">
    <property type="entry name" value="LOW-DENSITY LIPOPROTEIN RECEPTOR-RELATED PROTEIN 11"/>
    <property type="match status" value="1"/>
</dbReference>
<dbReference type="Pfam" id="PF07502">
    <property type="entry name" value="MANEC"/>
    <property type="match status" value="1"/>
</dbReference>
<dbReference type="SMART" id="SM00192">
    <property type="entry name" value="LDLa"/>
    <property type="match status" value="1"/>
</dbReference>
<dbReference type="SMART" id="SM00765">
    <property type="entry name" value="MANEC"/>
    <property type="match status" value="1"/>
</dbReference>
<evidence type="ECO:0000313" key="13">
    <source>
        <dbReference type="EMBL" id="KAK3737921.1"/>
    </source>
</evidence>
<feature type="compositionally biased region" description="Acidic residues" evidence="9">
    <location>
        <begin position="194"/>
        <end position="205"/>
    </location>
</feature>
<sequence length="1137" mass="122758">MASSRVNIATMIELTFLVLAVYFSPTVSMKERVDHGTLLELSDLISNLEKRLSDSNFDSHLFDKLKSPSSESSDARSSKDESSLTSLGESHEDRREICMQKVTEGSIIRATDSLDAGAEFVDSFKSTESNLKCQDYCCKNTSCDVAVYQDKGDRYCYLFHCQGKCLFKNHVGYLVNSVTRSAAPSANDQSRDSTEEDTSGNESDLENLSGGKTGGGDESSSSESSNGEGDSREVKRPKEDAPSGGGETDSKNRRPEVVSAPIKEEHTGPVISQHSVSLSGYCTRDIQCEDTNAACISNNCRCRSGFYDKEGLCRTVCPSSKFECFELGTISRGPECVPKTQVCDSYMQCADGSDEFNCEATKAASQQQEGGWNGQYMGGYNSGLRGSLSQAFPQQQVRANVQPQHQQRQEQQQQQLQPFGSQGKIASQGDLSQQQQGSYFQQPSQQQMNQVGQNDARLQTSAASLSTSMSGTRTNSASPVALANAVAGSDVQGQQHPPQRLNLNSNQIATASKLTSRYSSGMQPNNNLSPYPTNPNNYQPQAGQAAYPLPPSPMQQSSSFQGQSAVSSSESKPNIGVPVVSSKTRSQNQVPVIDPNKQFNQNAPSMAGNSVGIVSSPQQAGGHLSSKGNVMVPDVAVNKGQGYPLPQSNSSPQSKMQGGTTRLQPSQSGTQSIIPGQQRIIANSPAGQKGDGVVKHFNSSVTGVDRAGTITKQTQTNEMASHPQHAQQQQQNQQQQQHQHSQVKTNKDKMHQSGKQPATEYRPSSNSQQWADPSAYLPYSYSSTGSGNQQQQQQPLQPSLGSGGYFDPVPSRYYPAGNYGQIQDVGYGQDNIPSSLFGNTASADEFSQFGRQYLSQDKNVGSNAYLSGRYPDMTGYDGSPSASSSSQYLQPSRSGSGGGTYDFDGEYHSPQSYQDMEFYSPMTGQQGYKSRPPPPASYKAQNSEYKSAYGARPGLYEDLPSLPRHGKIKPEHTAQGQFSKHKPENVKSSIPTVLSPIKSSAAPQDDGKFKHQEFNPKSSTKNKPSTPEPPSVGKNNTTTPRPLIGNTKSPSHKSENSDNSGPKHLFVSSLSREKVIIASPGGGNAEGPIVALSLGLALTLVLLVMVACRLRGFKHRLSKGRPLNQNEADYLINGMYL</sequence>
<feature type="disulfide bond" evidence="8">
    <location>
        <begin position="343"/>
        <end position="358"/>
    </location>
</feature>
<comment type="caution">
    <text evidence="8">Lacks conserved residue(s) required for the propagation of feature annotation.</text>
</comment>
<feature type="compositionally biased region" description="Low complexity" evidence="9">
    <location>
        <begin position="782"/>
        <end position="800"/>
    </location>
</feature>
<feature type="compositionally biased region" description="Polar residues" evidence="9">
    <location>
        <begin position="986"/>
        <end position="1002"/>
    </location>
</feature>
<evidence type="ECO:0000256" key="5">
    <source>
        <dbReference type="ARBA" id="ARBA00023136"/>
    </source>
</evidence>
<feature type="region of interest" description="Disordered" evidence="9">
    <location>
        <begin position="395"/>
        <end position="477"/>
    </location>
</feature>
<evidence type="ECO:0000256" key="8">
    <source>
        <dbReference type="PROSITE-ProRule" id="PRU00124"/>
    </source>
</evidence>
<feature type="region of interest" description="Disordered" evidence="9">
    <location>
        <begin position="955"/>
        <end position="1065"/>
    </location>
</feature>
<dbReference type="SUPFAM" id="SSF57424">
    <property type="entry name" value="LDL receptor-like module"/>
    <property type="match status" value="1"/>
</dbReference>
<feature type="domain" description="MANSC" evidence="12">
    <location>
        <begin position="102"/>
        <end position="178"/>
    </location>
</feature>
<feature type="transmembrane region" description="Helical" evidence="10">
    <location>
        <begin position="1089"/>
        <end position="1110"/>
    </location>
</feature>
<feature type="compositionally biased region" description="Low complexity" evidence="9">
    <location>
        <begin position="530"/>
        <end position="541"/>
    </location>
</feature>
<feature type="compositionally biased region" description="Polar residues" evidence="9">
    <location>
        <begin position="646"/>
        <end position="671"/>
    </location>
</feature>
<protein>
    <recommendedName>
        <fullName evidence="12">MANSC domain-containing protein</fullName>
    </recommendedName>
</protein>
<evidence type="ECO:0000256" key="7">
    <source>
        <dbReference type="ARBA" id="ARBA00023180"/>
    </source>
</evidence>
<evidence type="ECO:0000256" key="11">
    <source>
        <dbReference type="SAM" id="SignalP"/>
    </source>
</evidence>
<dbReference type="InterPro" id="IPR011106">
    <property type="entry name" value="MANSC_N"/>
</dbReference>
<keyword evidence="7" id="KW-0325">Glycoprotein</keyword>
<feature type="region of interest" description="Disordered" evidence="9">
    <location>
        <begin position="636"/>
        <end position="671"/>
    </location>
</feature>
<feature type="compositionally biased region" description="Low complexity" evidence="9">
    <location>
        <begin position="554"/>
        <end position="571"/>
    </location>
</feature>
<dbReference type="AlphaFoldDB" id="A0AAE0Y9T6"/>
<dbReference type="GO" id="GO:0016020">
    <property type="term" value="C:membrane"/>
    <property type="evidence" value="ECO:0007669"/>
    <property type="project" value="UniProtKB-SubCell"/>
</dbReference>
<dbReference type="Gene3D" id="4.10.400.10">
    <property type="entry name" value="Low-density Lipoprotein Receptor"/>
    <property type="match status" value="1"/>
</dbReference>
<dbReference type="InterPro" id="IPR036055">
    <property type="entry name" value="LDL_receptor-like_sf"/>
</dbReference>
<feature type="compositionally biased region" description="Polar residues" evidence="9">
    <location>
        <begin position="710"/>
        <end position="719"/>
    </location>
</feature>
<feature type="signal peptide" evidence="11">
    <location>
        <begin position="1"/>
        <end position="28"/>
    </location>
</feature>
<feature type="compositionally biased region" description="Low complexity" evidence="9">
    <location>
        <begin position="402"/>
        <end position="417"/>
    </location>
</feature>
<dbReference type="PANTHER" id="PTHR46876:SF1">
    <property type="entry name" value="LOW-DENSITY LIPOPROTEIN RECEPTOR-RELATED PROTEIN 11"/>
    <property type="match status" value="1"/>
</dbReference>
<feature type="region of interest" description="Disordered" evidence="9">
    <location>
        <begin position="181"/>
        <end position="255"/>
    </location>
</feature>
<comment type="subcellular location">
    <subcellularLocation>
        <location evidence="1">Membrane</location>
        <topology evidence="1">Single-pass type I membrane protein</topology>
    </subcellularLocation>
</comment>
<dbReference type="EMBL" id="JAWDGP010006611">
    <property type="protein sequence ID" value="KAK3737921.1"/>
    <property type="molecule type" value="Genomic_DNA"/>
</dbReference>
<gene>
    <name evidence="13" type="ORF">RRG08_028546</name>
</gene>
<evidence type="ECO:0000256" key="1">
    <source>
        <dbReference type="ARBA" id="ARBA00004479"/>
    </source>
</evidence>
<dbReference type="PROSITE" id="PS50986">
    <property type="entry name" value="MANSC"/>
    <property type="match status" value="1"/>
</dbReference>
<dbReference type="Proteomes" id="UP001283361">
    <property type="component" value="Unassembled WGS sequence"/>
</dbReference>
<feature type="compositionally biased region" description="Polar residues" evidence="9">
    <location>
        <begin position="762"/>
        <end position="771"/>
    </location>
</feature>
<feature type="region of interest" description="Disordered" evidence="9">
    <location>
        <begin position="922"/>
        <end position="941"/>
    </location>
</feature>
<feature type="region of interest" description="Disordered" evidence="9">
    <location>
        <begin position="516"/>
        <end position="588"/>
    </location>
</feature>
<dbReference type="PROSITE" id="PS50068">
    <property type="entry name" value="LDLRA_2"/>
    <property type="match status" value="1"/>
</dbReference>
<evidence type="ECO:0000256" key="10">
    <source>
        <dbReference type="SAM" id="Phobius"/>
    </source>
</evidence>
<name>A0AAE0Y9T6_9GAST</name>
<keyword evidence="5 10" id="KW-0472">Membrane</keyword>
<evidence type="ECO:0000256" key="3">
    <source>
        <dbReference type="ARBA" id="ARBA00022729"/>
    </source>
</evidence>
<evidence type="ECO:0000259" key="12">
    <source>
        <dbReference type="PROSITE" id="PS50986"/>
    </source>
</evidence>
<feature type="compositionally biased region" description="Polar residues" evidence="9">
    <location>
        <begin position="1015"/>
        <end position="1025"/>
    </location>
</feature>
<dbReference type="InterPro" id="IPR006149">
    <property type="entry name" value="EB_dom"/>
</dbReference>
<feature type="compositionally biased region" description="Basic and acidic residues" evidence="9">
    <location>
        <begin position="73"/>
        <end position="82"/>
    </location>
</feature>
<evidence type="ECO:0000313" key="14">
    <source>
        <dbReference type="Proteomes" id="UP001283361"/>
    </source>
</evidence>
<dbReference type="PROSITE" id="PS01209">
    <property type="entry name" value="LDLRA_1"/>
    <property type="match status" value="1"/>
</dbReference>
<feature type="compositionally biased region" description="Low complexity" evidence="9">
    <location>
        <begin position="427"/>
        <end position="453"/>
    </location>
</feature>
<organism evidence="13 14">
    <name type="scientific">Elysia crispata</name>
    <name type="common">lettuce slug</name>
    <dbReference type="NCBI Taxonomy" id="231223"/>
    <lineage>
        <taxon>Eukaryota</taxon>
        <taxon>Metazoa</taxon>
        <taxon>Spiralia</taxon>
        <taxon>Lophotrochozoa</taxon>
        <taxon>Mollusca</taxon>
        <taxon>Gastropoda</taxon>
        <taxon>Heterobranchia</taxon>
        <taxon>Euthyneura</taxon>
        <taxon>Panpulmonata</taxon>
        <taxon>Sacoglossa</taxon>
        <taxon>Placobranchoidea</taxon>
        <taxon>Plakobranchidae</taxon>
        <taxon>Elysia</taxon>
    </lineage>
</organism>
<keyword evidence="6 8" id="KW-1015">Disulfide bond</keyword>
<dbReference type="Pfam" id="PF01683">
    <property type="entry name" value="EB"/>
    <property type="match status" value="1"/>
</dbReference>
<dbReference type="InterPro" id="IPR023415">
    <property type="entry name" value="LDLR_class-A_CS"/>
</dbReference>
<feature type="region of interest" description="Disordered" evidence="9">
    <location>
        <begin position="683"/>
        <end position="809"/>
    </location>
</feature>
<keyword evidence="4 10" id="KW-1133">Transmembrane helix</keyword>
<feature type="compositionally biased region" description="Polar residues" evidence="9">
    <location>
        <begin position="456"/>
        <end position="477"/>
    </location>
</feature>
<keyword evidence="14" id="KW-1185">Reference proteome</keyword>
<dbReference type="InterPro" id="IPR002172">
    <property type="entry name" value="LDrepeatLR_classA_rpt"/>
</dbReference>
<feature type="compositionally biased region" description="Low complexity" evidence="9">
    <location>
        <begin position="878"/>
        <end position="894"/>
    </location>
</feature>
<keyword evidence="2 10" id="KW-0812">Transmembrane</keyword>
<evidence type="ECO:0000256" key="9">
    <source>
        <dbReference type="SAM" id="MobiDB-lite"/>
    </source>
</evidence>
<feature type="compositionally biased region" description="Basic and acidic residues" evidence="9">
    <location>
        <begin position="1005"/>
        <end position="1014"/>
    </location>
</feature>
<proteinExistence type="predicted"/>
<feature type="compositionally biased region" description="Polar residues" evidence="9">
    <location>
        <begin position="516"/>
        <end position="529"/>
    </location>
</feature>
<evidence type="ECO:0000256" key="6">
    <source>
        <dbReference type="ARBA" id="ARBA00023157"/>
    </source>
</evidence>
<reference evidence="13" key="1">
    <citation type="journal article" date="2023" name="G3 (Bethesda)">
        <title>A reference genome for the long-term kleptoplast-retaining sea slug Elysia crispata morphotype clarki.</title>
        <authorList>
            <person name="Eastman K.E."/>
            <person name="Pendleton A.L."/>
            <person name="Shaikh M.A."/>
            <person name="Suttiyut T."/>
            <person name="Ogas R."/>
            <person name="Tomko P."/>
            <person name="Gavelis G."/>
            <person name="Widhalm J.R."/>
            <person name="Wisecaver J.H."/>
        </authorList>
    </citation>
    <scope>NUCLEOTIDE SEQUENCE</scope>
    <source>
        <strain evidence="13">ECLA1</strain>
    </source>
</reference>
<feature type="compositionally biased region" description="Low complexity" evidence="9">
    <location>
        <begin position="218"/>
        <end position="228"/>
    </location>
</feature>
<evidence type="ECO:0000256" key="2">
    <source>
        <dbReference type="ARBA" id="ARBA00022692"/>
    </source>
</evidence>